<evidence type="ECO:0000313" key="2">
    <source>
        <dbReference type="Proteomes" id="UP000193067"/>
    </source>
</evidence>
<proteinExistence type="predicted"/>
<sequence>MDQLVFPHNLRSSAMLLPVVWHPVPVPAAADVLRPVRTLSHFSARGHFKLTLDTLENLCLYNLSISLRARNPFDLRILRAQRQGECRCCMIYTWPRTEKIAPRCSRC</sequence>
<reference evidence="1 2" key="1">
    <citation type="journal article" date="2015" name="Biotechnol. Biofuels">
        <title>Enhanced degradation of softwood versus hardwood by the white-rot fungus Pycnoporus coccineus.</title>
        <authorList>
            <person name="Couturier M."/>
            <person name="Navarro D."/>
            <person name="Chevret D."/>
            <person name="Henrissat B."/>
            <person name="Piumi F."/>
            <person name="Ruiz-Duenas F.J."/>
            <person name="Martinez A.T."/>
            <person name="Grigoriev I.V."/>
            <person name="Riley R."/>
            <person name="Lipzen A."/>
            <person name="Berrin J.G."/>
            <person name="Master E.R."/>
            <person name="Rosso M.N."/>
        </authorList>
    </citation>
    <scope>NUCLEOTIDE SEQUENCE [LARGE SCALE GENOMIC DNA]</scope>
    <source>
        <strain evidence="1 2">BRFM310</strain>
    </source>
</reference>
<organism evidence="1 2">
    <name type="scientific">Trametes coccinea (strain BRFM310)</name>
    <name type="common">Pycnoporus coccineus</name>
    <dbReference type="NCBI Taxonomy" id="1353009"/>
    <lineage>
        <taxon>Eukaryota</taxon>
        <taxon>Fungi</taxon>
        <taxon>Dikarya</taxon>
        <taxon>Basidiomycota</taxon>
        <taxon>Agaricomycotina</taxon>
        <taxon>Agaricomycetes</taxon>
        <taxon>Polyporales</taxon>
        <taxon>Polyporaceae</taxon>
        <taxon>Trametes</taxon>
    </lineage>
</organism>
<evidence type="ECO:0000313" key="1">
    <source>
        <dbReference type="EMBL" id="OSC98361.1"/>
    </source>
</evidence>
<protein>
    <submittedName>
        <fullName evidence="1">Uncharacterized protein</fullName>
    </submittedName>
</protein>
<dbReference type="EMBL" id="KZ084139">
    <property type="protein sequence ID" value="OSC98361.1"/>
    <property type="molecule type" value="Genomic_DNA"/>
</dbReference>
<gene>
    <name evidence="1" type="ORF">PYCCODRAFT_1007940</name>
</gene>
<dbReference type="Proteomes" id="UP000193067">
    <property type="component" value="Unassembled WGS sequence"/>
</dbReference>
<dbReference type="AlphaFoldDB" id="A0A1Y2IER0"/>
<name>A0A1Y2IER0_TRAC3</name>
<keyword evidence="2" id="KW-1185">Reference proteome</keyword>
<accession>A0A1Y2IER0</accession>